<evidence type="ECO:0000313" key="6">
    <source>
        <dbReference type="Proteomes" id="UP000294854"/>
    </source>
</evidence>
<evidence type="ECO:0000313" key="5">
    <source>
        <dbReference type="EMBL" id="TDG76210.1"/>
    </source>
</evidence>
<dbReference type="Gene3D" id="1.10.10.10">
    <property type="entry name" value="Winged helix-like DNA-binding domain superfamily/Winged helix DNA-binding domain"/>
    <property type="match status" value="1"/>
</dbReference>
<dbReference type="Pfam" id="PF07261">
    <property type="entry name" value="DnaB_2"/>
    <property type="match status" value="1"/>
</dbReference>
<dbReference type="NCBIfam" id="TIGR01446">
    <property type="entry name" value="DnaD_dom"/>
    <property type="match status" value="1"/>
</dbReference>
<reference evidence="5 6" key="1">
    <citation type="journal article" date="2019" name="Appl. Microbiol. Biotechnol.">
        <title>Uncovering carbohydrate metabolism through a genotype-phenotype association study of 56 lactic acid bacteria genomes.</title>
        <authorList>
            <person name="Buron-Moles G."/>
            <person name="Chailyan A."/>
            <person name="Dolejs I."/>
            <person name="Forster J."/>
            <person name="Miks M.H."/>
        </authorList>
    </citation>
    <scope>NUCLEOTIDE SEQUENCE [LARGE SCALE GENOMIC DNA]</scope>
    <source>
        <strain evidence="5 6">ATCC 49373</strain>
    </source>
</reference>
<dbReference type="InterPro" id="IPR006343">
    <property type="entry name" value="DnaB/C_C"/>
</dbReference>
<dbReference type="Gene3D" id="1.10.10.630">
    <property type="entry name" value="DnaD domain-like"/>
    <property type="match status" value="1"/>
</dbReference>
<evidence type="ECO:0000259" key="4">
    <source>
        <dbReference type="Pfam" id="PF21984"/>
    </source>
</evidence>
<dbReference type="AlphaFoldDB" id="A0A4R5NLW1"/>
<feature type="domain" description="DnaD N-terminal" evidence="4">
    <location>
        <begin position="16"/>
        <end position="114"/>
    </location>
</feature>
<dbReference type="OrthoDB" id="9770238at2"/>
<dbReference type="InterPro" id="IPR053843">
    <property type="entry name" value="DnaD_N"/>
</dbReference>
<dbReference type="STRING" id="1122149.FD44_GL001925"/>
<dbReference type="InterPro" id="IPR036388">
    <property type="entry name" value="WH-like_DNA-bd_sf"/>
</dbReference>
<comment type="caution">
    <text evidence="5">The sequence shown here is derived from an EMBL/GenBank/DDBJ whole genome shotgun (WGS) entry which is preliminary data.</text>
</comment>
<dbReference type="RefSeq" id="WP_010619840.1">
    <property type="nucleotide sequence ID" value="NZ_CP042371.1"/>
</dbReference>
<evidence type="ECO:0000256" key="2">
    <source>
        <dbReference type="SAM" id="MobiDB-lite"/>
    </source>
</evidence>
<organism evidence="5 6">
    <name type="scientific">Secundilactobacillus malefermentans</name>
    <dbReference type="NCBI Taxonomy" id="176292"/>
    <lineage>
        <taxon>Bacteria</taxon>
        <taxon>Bacillati</taxon>
        <taxon>Bacillota</taxon>
        <taxon>Bacilli</taxon>
        <taxon>Lactobacillales</taxon>
        <taxon>Lactobacillaceae</taxon>
        <taxon>Secundilactobacillus</taxon>
    </lineage>
</organism>
<name>A0A4R5NLW1_9LACO</name>
<feature type="region of interest" description="Disordered" evidence="2">
    <location>
        <begin position="196"/>
        <end position="234"/>
    </location>
</feature>
<feature type="domain" description="DnaB/C C-terminal" evidence="3">
    <location>
        <begin position="129"/>
        <end position="201"/>
    </location>
</feature>
<keyword evidence="6" id="KW-1185">Reference proteome</keyword>
<protein>
    <submittedName>
        <fullName evidence="5">Uncharacterized protein</fullName>
    </submittedName>
</protein>
<gene>
    <name evidence="5" type="ORF">C5L31_000823</name>
</gene>
<dbReference type="InterPro" id="IPR034829">
    <property type="entry name" value="DnaD-like_sf"/>
</dbReference>
<evidence type="ECO:0000259" key="3">
    <source>
        <dbReference type="Pfam" id="PF07261"/>
    </source>
</evidence>
<evidence type="ECO:0000256" key="1">
    <source>
        <dbReference type="ARBA" id="ARBA00093462"/>
    </source>
</evidence>
<sequence>MADFFESYIHAGETVINNLLISHYQQVGMTNQEFLMFIQVKSYMDRGHDFPDINQIAKNMGESEQSIYQLLHELIAKKLLEINSVKGEDSLTHDVYDFSLLYKKLAVAVKQAEEVTVKQTKDSSRKQLFTQIETEFGRTLSPIELETIGKWLDEDHYQPDLISLALKEAVLNQVYNFKYIDRILINWEKKHIQTPAEAQRYRTSHTVASNPKEKKSINQPKIPIFNITDQDKND</sequence>
<dbReference type="EMBL" id="PUFO01000061">
    <property type="protein sequence ID" value="TDG76210.1"/>
    <property type="molecule type" value="Genomic_DNA"/>
</dbReference>
<dbReference type="InterPro" id="IPR053162">
    <property type="entry name" value="DnaD"/>
</dbReference>
<dbReference type="PANTHER" id="PTHR37293:SF6">
    <property type="entry name" value="DNA REPLICATION PROTEIN DNAD"/>
    <property type="match status" value="1"/>
</dbReference>
<dbReference type="Pfam" id="PF21984">
    <property type="entry name" value="DnaD_N"/>
    <property type="match status" value="1"/>
</dbReference>
<accession>A0A4R5NLW1</accession>
<comment type="similarity">
    <text evidence="1">Belongs to the DnaB/DnaD family.</text>
</comment>
<dbReference type="PANTHER" id="PTHR37293">
    <property type="entry name" value="PHAGE REPLICATION PROTEIN-RELATED"/>
    <property type="match status" value="1"/>
</dbReference>
<dbReference type="SUPFAM" id="SSF158499">
    <property type="entry name" value="DnaD domain-like"/>
    <property type="match status" value="1"/>
</dbReference>
<dbReference type="Proteomes" id="UP000294854">
    <property type="component" value="Unassembled WGS sequence"/>
</dbReference>
<proteinExistence type="inferred from homology"/>